<keyword evidence="6" id="KW-0175">Coiled coil</keyword>
<feature type="region of interest" description="Disordered" evidence="7">
    <location>
        <begin position="201"/>
        <end position="229"/>
    </location>
</feature>
<evidence type="ECO:0000256" key="8">
    <source>
        <dbReference type="SAM" id="Phobius"/>
    </source>
</evidence>
<gene>
    <name evidence="10" type="ORF">TCAL_12256</name>
</gene>
<dbReference type="Pfam" id="PF00635">
    <property type="entry name" value="Motile_Sperm"/>
    <property type="match status" value="1"/>
</dbReference>
<feature type="compositionally biased region" description="Basic and acidic residues" evidence="7">
    <location>
        <begin position="130"/>
        <end position="141"/>
    </location>
</feature>
<evidence type="ECO:0000256" key="5">
    <source>
        <dbReference type="ARBA" id="ARBA00023136"/>
    </source>
</evidence>
<evidence type="ECO:0000256" key="4">
    <source>
        <dbReference type="ARBA" id="ARBA00022989"/>
    </source>
</evidence>
<evidence type="ECO:0000256" key="1">
    <source>
        <dbReference type="ARBA" id="ARBA00004211"/>
    </source>
</evidence>
<reference evidence="10 11" key="1">
    <citation type="journal article" date="2018" name="Nat. Ecol. Evol.">
        <title>Genomic signatures of mitonuclear coevolution across populations of Tigriopus californicus.</title>
        <authorList>
            <person name="Barreto F.S."/>
            <person name="Watson E.T."/>
            <person name="Lima T.G."/>
            <person name="Willett C.S."/>
            <person name="Edmands S."/>
            <person name="Li W."/>
            <person name="Burton R.S."/>
        </authorList>
    </citation>
    <scope>NUCLEOTIDE SEQUENCE [LARGE SCALE GENOMIC DNA]</scope>
    <source>
        <strain evidence="10 11">San Diego</strain>
    </source>
</reference>
<dbReference type="SUPFAM" id="SSF49354">
    <property type="entry name" value="PapD-like"/>
    <property type="match status" value="1"/>
</dbReference>
<sequence length="262" mass="28803">MAKRDQILTIDPPNELAFHGPFTSAVSSVMKLGNPSEHKICFKIKTTAPKRYCVKPNSGVIDPKETVQIFVSLQPFEFDPADKNRHKFMVQAMIAPDGEINQDTLWKETDPNLLMDSKLKCLFVMPPSDEANHHQGEDKNEFQAAVSAKSSIPPSPKAGGNDHHMMKSIEEVKKLQEEVSTLRQENIQLKEDALRLKRLATRNPDSDLPSGGFGSSSTASSSGFSSTQVTATNPNANALSTAYLYLAILVLILGVILGKWIL</sequence>
<dbReference type="EMBL" id="VCGU01000459">
    <property type="protein sequence ID" value="TRY60941.1"/>
    <property type="molecule type" value="Genomic_DNA"/>
</dbReference>
<feature type="coiled-coil region" evidence="6">
    <location>
        <begin position="165"/>
        <end position="199"/>
    </location>
</feature>
<dbReference type="PROSITE" id="PS50202">
    <property type="entry name" value="MSP"/>
    <property type="match status" value="1"/>
</dbReference>
<dbReference type="GO" id="GO:0005886">
    <property type="term" value="C:plasma membrane"/>
    <property type="evidence" value="ECO:0007669"/>
    <property type="project" value="TreeGrafter"/>
</dbReference>
<dbReference type="GO" id="GO:0061817">
    <property type="term" value="P:endoplasmic reticulum-plasma membrane tethering"/>
    <property type="evidence" value="ECO:0007669"/>
    <property type="project" value="TreeGrafter"/>
</dbReference>
<dbReference type="GO" id="GO:0005789">
    <property type="term" value="C:endoplasmic reticulum membrane"/>
    <property type="evidence" value="ECO:0007669"/>
    <property type="project" value="InterPro"/>
</dbReference>
<evidence type="ECO:0000256" key="3">
    <source>
        <dbReference type="ARBA" id="ARBA00022692"/>
    </source>
</evidence>
<evidence type="ECO:0000313" key="10">
    <source>
        <dbReference type="EMBL" id="TRY60941.1"/>
    </source>
</evidence>
<organism evidence="10 11">
    <name type="scientific">Tigriopus californicus</name>
    <name type="common">Marine copepod</name>
    <dbReference type="NCBI Taxonomy" id="6832"/>
    <lineage>
        <taxon>Eukaryota</taxon>
        <taxon>Metazoa</taxon>
        <taxon>Ecdysozoa</taxon>
        <taxon>Arthropoda</taxon>
        <taxon>Crustacea</taxon>
        <taxon>Multicrustacea</taxon>
        <taxon>Hexanauplia</taxon>
        <taxon>Copepoda</taxon>
        <taxon>Harpacticoida</taxon>
        <taxon>Harpacticidae</taxon>
        <taxon>Tigriopus</taxon>
    </lineage>
</organism>
<proteinExistence type="inferred from homology"/>
<dbReference type="InterPro" id="IPR000535">
    <property type="entry name" value="MSP_dom"/>
</dbReference>
<evidence type="ECO:0000256" key="2">
    <source>
        <dbReference type="ARBA" id="ARBA00008932"/>
    </source>
</evidence>
<keyword evidence="5 8" id="KW-0472">Membrane</keyword>
<dbReference type="AlphaFoldDB" id="A0A553N683"/>
<evidence type="ECO:0000313" key="11">
    <source>
        <dbReference type="Proteomes" id="UP000318571"/>
    </source>
</evidence>
<comment type="caution">
    <text evidence="10">The sequence shown here is derived from an EMBL/GenBank/DDBJ whole genome shotgun (WGS) entry which is preliminary data.</text>
</comment>
<evidence type="ECO:0000256" key="7">
    <source>
        <dbReference type="SAM" id="MobiDB-lite"/>
    </source>
</evidence>
<feature type="domain" description="MSP" evidence="9">
    <location>
        <begin position="7"/>
        <end position="124"/>
    </location>
</feature>
<dbReference type="GO" id="GO:0033149">
    <property type="term" value="F:FFAT motif binding"/>
    <property type="evidence" value="ECO:0007669"/>
    <property type="project" value="TreeGrafter"/>
</dbReference>
<dbReference type="InterPro" id="IPR013783">
    <property type="entry name" value="Ig-like_fold"/>
</dbReference>
<dbReference type="STRING" id="6832.A0A553N683"/>
<feature type="region of interest" description="Disordered" evidence="7">
    <location>
        <begin position="129"/>
        <end position="163"/>
    </location>
</feature>
<dbReference type="Gene3D" id="2.60.40.10">
    <property type="entry name" value="Immunoglobulins"/>
    <property type="match status" value="1"/>
</dbReference>
<name>A0A553N683_TIGCA</name>
<keyword evidence="3 8" id="KW-0812">Transmembrane</keyword>
<dbReference type="OrthoDB" id="264603at2759"/>
<feature type="compositionally biased region" description="Low complexity" evidence="7">
    <location>
        <begin position="215"/>
        <end position="227"/>
    </location>
</feature>
<comment type="subcellular location">
    <subcellularLocation>
        <location evidence="1">Membrane</location>
        <topology evidence="1">Single-pass type IV membrane protein</topology>
    </subcellularLocation>
</comment>
<dbReference type="InterPro" id="IPR016763">
    <property type="entry name" value="VAP"/>
</dbReference>
<evidence type="ECO:0000259" key="9">
    <source>
        <dbReference type="PROSITE" id="PS50202"/>
    </source>
</evidence>
<dbReference type="OMA" id="LRCTFEM"/>
<comment type="similarity">
    <text evidence="2">Belongs to the VAMP-associated protein (VAP) (TC 9.B.17) family.</text>
</comment>
<dbReference type="InterPro" id="IPR008962">
    <property type="entry name" value="PapD-like_sf"/>
</dbReference>
<protein>
    <recommendedName>
        <fullName evidence="9">MSP domain-containing protein</fullName>
    </recommendedName>
</protein>
<dbReference type="GO" id="GO:0090158">
    <property type="term" value="P:endoplasmic reticulum membrane organization"/>
    <property type="evidence" value="ECO:0007669"/>
    <property type="project" value="TreeGrafter"/>
</dbReference>
<dbReference type="PANTHER" id="PTHR10809">
    <property type="entry name" value="VESICLE-ASSOCIATED MEMBRANE PROTEIN-ASSOCIATED PROTEIN"/>
    <property type="match status" value="1"/>
</dbReference>
<dbReference type="Proteomes" id="UP000318571">
    <property type="component" value="Chromosome 8"/>
</dbReference>
<keyword evidence="11" id="KW-1185">Reference proteome</keyword>
<keyword evidence="4 8" id="KW-1133">Transmembrane helix</keyword>
<evidence type="ECO:0000256" key="6">
    <source>
        <dbReference type="SAM" id="Coils"/>
    </source>
</evidence>
<dbReference type="PANTHER" id="PTHR10809:SF6">
    <property type="entry name" value="AT11025P-RELATED"/>
    <property type="match status" value="1"/>
</dbReference>
<accession>A0A553N683</accession>
<feature type="transmembrane region" description="Helical" evidence="8">
    <location>
        <begin position="242"/>
        <end position="261"/>
    </location>
</feature>
<dbReference type="PIRSF" id="PIRSF019693">
    <property type="entry name" value="VAMP-associated"/>
    <property type="match status" value="1"/>
</dbReference>